<proteinExistence type="inferred from homology"/>
<evidence type="ECO:0000256" key="3">
    <source>
        <dbReference type="ARBA" id="ARBA00022729"/>
    </source>
</evidence>
<gene>
    <name evidence="10" type="ORF">SVIM_LOCUS457804</name>
</gene>
<keyword evidence="5" id="KW-0965">Cell junction</keyword>
<evidence type="ECO:0000256" key="4">
    <source>
        <dbReference type="ARBA" id="ARBA00022737"/>
    </source>
</evidence>
<dbReference type="PANTHER" id="PTHR32080">
    <property type="entry name" value="ANTIFUNGAL PROTEIN GINKBILOBIN-2-LIKE"/>
    <property type="match status" value="1"/>
</dbReference>
<evidence type="ECO:0000313" key="10">
    <source>
        <dbReference type="EMBL" id="VFU61234.1"/>
    </source>
</evidence>
<evidence type="ECO:0000259" key="9">
    <source>
        <dbReference type="PROSITE" id="PS51473"/>
    </source>
</evidence>
<dbReference type="Gene3D" id="3.30.430.20">
    <property type="entry name" value="Gnk2 domain, C-X8-C-X2-C motif"/>
    <property type="match status" value="1"/>
</dbReference>
<dbReference type="GO" id="GO:0009506">
    <property type="term" value="C:plasmodesma"/>
    <property type="evidence" value="ECO:0007669"/>
    <property type="project" value="UniProtKB-SubCell"/>
</dbReference>
<accession>A0A6N2N374</accession>
<organism evidence="10">
    <name type="scientific">Salix viminalis</name>
    <name type="common">Common osier</name>
    <name type="synonym">Basket willow</name>
    <dbReference type="NCBI Taxonomy" id="40686"/>
    <lineage>
        <taxon>Eukaryota</taxon>
        <taxon>Viridiplantae</taxon>
        <taxon>Streptophyta</taxon>
        <taxon>Embryophyta</taxon>
        <taxon>Tracheophyta</taxon>
        <taxon>Spermatophyta</taxon>
        <taxon>Magnoliopsida</taxon>
        <taxon>eudicotyledons</taxon>
        <taxon>Gunneridae</taxon>
        <taxon>Pentapetalae</taxon>
        <taxon>rosids</taxon>
        <taxon>fabids</taxon>
        <taxon>Malpighiales</taxon>
        <taxon>Salicaceae</taxon>
        <taxon>Saliceae</taxon>
        <taxon>Salix</taxon>
    </lineage>
</organism>
<dbReference type="AlphaFoldDB" id="A0A6N2N374"/>
<keyword evidence="4" id="KW-0677">Repeat</keyword>
<name>A0A6N2N374_SALVM</name>
<evidence type="ECO:0000256" key="6">
    <source>
        <dbReference type="ARBA" id="ARBA00023157"/>
    </source>
</evidence>
<comment type="similarity">
    <text evidence="8">Belongs to the cysteine-rich repeat secretory protein family. Plasmodesmata-located proteins (PDLD) subfamily.</text>
</comment>
<evidence type="ECO:0000256" key="1">
    <source>
        <dbReference type="ARBA" id="ARBA00004251"/>
    </source>
</evidence>
<evidence type="ECO:0000256" key="8">
    <source>
        <dbReference type="ARBA" id="ARBA00038393"/>
    </source>
</evidence>
<dbReference type="EMBL" id="CAADRP010002107">
    <property type="protein sequence ID" value="VFU61234.1"/>
    <property type="molecule type" value="Genomic_DNA"/>
</dbReference>
<evidence type="ECO:0000256" key="7">
    <source>
        <dbReference type="ARBA" id="ARBA00024184"/>
    </source>
</evidence>
<keyword evidence="2" id="KW-0945">Host-virus interaction</keyword>
<reference evidence="10" key="1">
    <citation type="submission" date="2019-03" db="EMBL/GenBank/DDBJ databases">
        <authorList>
            <person name="Mank J."/>
            <person name="Almeida P."/>
        </authorList>
    </citation>
    <scope>NUCLEOTIDE SEQUENCE</scope>
    <source>
        <strain evidence="10">78183</strain>
    </source>
</reference>
<dbReference type="InterPro" id="IPR002902">
    <property type="entry name" value="GNK2"/>
</dbReference>
<keyword evidence="6" id="KW-1015">Disulfide bond</keyword>
<sequence length="164" mass="18332">MVFLVDIIQNKLSPILLKISQFSYSAQTTLIKPKMTKAIQSIPHRRIFFCLFGYVLLSERVVVGDPRAQTVQVMCGRQLEHNSTIFVPNFVATMENISEQMRSSGFGVAVSGSGPDINYGLAQCYGDLSLLDCVLCYAEARTILPQVLSLQFGSHFPRWMLHAI</sequence>
<dbReference type="PROSITE" id="PS51473">
    <property type="entry name" value="GNK2"/>
    <property type="match status" value="1"/>
</dbReference>
<keyword evidence="3" id="KW-0732">Signal</keyword>
<dbReference type="CDD" id="cd23509">
    <property type="entry name" value="Gnk2-like"/>
    <property type="match status" value="1"/>
</dbReference>
<protein>
    <recommendedName>
        <fullName evidence="9">Gnk2-homologous domain-containing protein</fullName>
    </recommendedName>
</protein>
<evidence type="ECO:0000256" key="5">
    <source>
        <dbReference type="ARBA" id="ARBA00022949"/>
    </source>
</evidence>
<dbReference type="InterPro" id="IPR051378">
    <property type="entry name" value="Cell2Cell_Antifungal"/>
</dbReference>
<dbReference type="GO" id="GO:0005886">
    <property type="term" value="C:plasma membrane"/>
    <property type="evidence" value="ECO:0007669"/>
    <property type="project" value="UniProtKB-SubCell"/>
</dbReference>
<dbReference type="Pfam" id="PF01657">
    <property type="entry name" value="Stress-antifung"/>
    <property type="match status" value="1"/>
</dbReference>
<feature type="domain" description="Gnk2-homologous" evidence="9">
    <location>
        <begin position="68"/>
        <end position="164"/>
    </location>
</feature>
<evidence type="ECO:0000256" key="2">
    <source>
        <dbReference type="ARBA" id="ARBA00022581"/>
    </source>
</evidence>
<dbReference type="PANTHER" id="PTHR32080:SF27">
    <property type="entry name" value="OS01G0548750 PROTEIN"/>
    <property type="match status" value="1"/>
</dbReference>
<dbReference type="InterPro" id="IPR038408">
    <property type="entry name" value="GNK2_sf"/>
</dbReference>
<comment type="subcellular location">
    <subcellularLocation>
        <location evidence="7">Cell junction</location>
        <location evidence="7">Plasmodesma</location>
    </subcellularLocation>
    <subcellularLocation>
        <location evidence="1">Cell membrane</location>
        <topology evidence="1">Single-pass type I membrane protein</topology>
    </subcellularLocation>
</comment>